<dbReference type="InterPro" id="IPR006108">
    <property type="entry name" value="3HC_DH_C"/>
</dbReference>
<evidence type="ECO:0000256" key="4">
    <source>
        <dbReference type="ARBA" id="ARBA00049556"/>
    </source>
</evidence>
<dbReference type="GO" id="GO:0003857">
    <property type="term" value="F:(3S)-3-hydroxyacyl-CoA dehydrogenase (NAD+) activity"/>
    <property type="evidence" value="ECO:0007669"/>
    <property type="project" value="UniProtKB-EC"/>
</dbReference>
<dbReference type="Proteomes" id="UP000192790">
    <property type="component" value="Unassembled WGS sequence"/>
</dbReference>
<gene>
    <name evidence="7" type="ORF">SAMN02745168_2716</name>
</gene>
<keyword evidence="3" id="KW-0520">NAD</keyword>
<dbReference type="RefSeq" id="WP_159448131.1">
    <property type="nucleotide sequence ID" value="NZ_FWXW01000009.1"/>
</dbReference>
<evidence type="ECO:0000313" key="8">
    <source>
        <dbReference type="Proteomes" id="UP000192790"/>
    </source>
</evidence>
<evidence type="ECO:0000259" key="5">
    <source>
        <dbReference type="Pfam" id="PF00725"/>
    </source>
</evidence>
<dbReference type="OrthoDB" id="9771883at2"/>
<dbReference type="Gene3D" id="1.10.1040.50">
    <property type="match status" value="1"/>
</dbReference>
<organism evidence="7 8">
    <name type="scientific">Papillibacter cinnamivorans DSM 12816</name>
    <dbReference type="NCBI Taxonomy" id="1122930"/>
    <lineage>
        <taxon>Bacteria</taxon>
        <taxon>Bacillati</taxon>
        <taxon>Bacillota</taxon>
        <taxon>Clostridia</taxon>
        <taxon>Eubacteriales</taxon>
        <taxon>Oscillospiraceae</taxon>
        <taxon>Papillibacter</taxon>
    </lineage>
</organism>
<dbReference type="PANTHER" id="PTHR48075">
    <property type="entry name" value="3-HYDROXYACYL-COA DEHYDROGENASE FAMILY PROTEIN"/>
    <property type="match status" value="1"/>
</dbReference>
<evidence type="ECO:0000256" key="1">
    <source>
        <dbReference type="ARBA" id="ARBA00009463"/>
    </source>
</evidence>
<comment type="similarity">
    <text evidence="1">Belongs to the 3-hydroxyacyl-CoA dehydrogenase family.</text>
</comment>
<dbReference type="InterPro" id="IPR036291">
    <property type="entry name" value="NAD(P)-bd_dom_sf"/>
</dbReference>
<keyword evidence="2" id="KW-0560">Oxidoreductase</keyword>
<evidence type="ECO:0000256" key="2">
    <source>
        <dbReference type="ARBA" id="ARBA00023002"/>
    </source>
</evidence>
<evidence type="ECO:0000259" key="6">
    <source>
        <dbReference type="Pfam" id="PF02737"/>
    </source>
</evidence>
<evidence type="ECO:0000256" key="3">
    <source>
        <dbReference type="ARBA" id="ARBA00023027"/>
    </source>
</evidence>
<dbReference type="SUPFAM" id="SSF51735">
    <property type="entry name" value="NAD(P)-binding Rossmann-fold domains"/>
    <property type="match status" value="1"/>
</dbReference>
<proteinExistence type="inferred from homology"/>
<dbReference type="InterPro" id="IPR008927">
    <property type="entry name" value="6-PGluconate_DH-like_C_sf"/>
</dbReference>
<evidence type="ECO:0000313" key="7">
    <source>
        <dbReference type="EMBL" id="SMC82609.1"/>
    </source>
</evidence>
<dbReference type="Gene3D" id="3.40.50.720">
    <property type="entry name" value="NAD(P)-binding Rossmann-like Domain"/>
    <property type="match status" value="1"/>
</dbReference>
<dbReference type="InterPro" id="IPR029045">
    <property type="entry name" value="ClpP/crotonase-like_dom_sf"/>
</dbReference>
<dbReference type="PANTHER" id="PTHR48075:SF7">
    <property type="entry name" value="3-HYDROXYACYL-COA DEHYDROGENASE-RELATED"/>
    <property type="match status" value="1"/>
</dbReference>
<dbReference type="InterPro" id="IPR006176">
    <property type="entry name" value="3-OHacyl-CoA_DH_NAD-bd"/>
</dbReference>
<dbReference type="PROSITE" id="PS51257">
    <property type="entry name" value="PROKAR_LIPOPROTEIN"/>
    <property type="match status" value="1"/>
</dbReference>
<comment type="catalytic activity">
    <reaction evidence="4">
        <text>a (3S)-3-hydroxyacyl-CoA + NAD(+) = a 3-oxoacyl-CoA + NADH + H(+)</text>
        <dbReference type="Rhea" id="RHEA:22432"/>
        <dbReference type="ChEBI" id="CHEBI:15378"/>
        <dbReference type="ChEBI" id="CHEBI:57318"/>
        <dbReference type="ChEBI" id="CHEBI:57540"/>
        <dbReference type="ChEBI" id="CHEBI:57945"/>
        <dbReference type="ChEBI" id="CHEBI:90726"/>
        <dbReference type="EC" id="1.1.1.35"/>
    </reaction>
</comment>
<dbReference type="SUPFAM" id="SSF52096">
    <property type="entry name" value="ClpP/crotonase"/>
    <property type="match status" value="1"/>
</dbReference>
<dbReference type="EMBL" id="FWXW01000009">
    <property type="protein sequence ID" value="SMC82609.1"/>
    <property type="molecule type" value="Genomic_DNA"/>
</dbReference>
<dbReference type="SUPFAM" id="SSF48179">
    <property type="entry name" value="6-phosphogluconate dehydrogenase C-terminal domain-like"/>
    <property type="match status" value="2"/>
</dbReference>
<dbReference type="GO" id="GO:0070403">
    <property type="term" value="F:NAD+ binding"/>
    <property type="evidence" value="ECO:0007669"/>
    <property type="project" value="InterPro"/>
</dbReference>
<protein>
    <submittedName>
        <fullName evidence="7">3-hydroxyacyl-CoA dehydrogenase</fullName>
    </submittedName>
</protein>
<reference evidence="7 8" key="1">
    <citation type="submission" date="2017-04" db="EMBL/GenBank/DDBJ databases">
        <authorList>
            <person name="Afonso C.L."/>
            <person name="Miller P.J."/>
            <person name="Scott M.A."/>
            <person name="Spackman E."/>
            <person name="Goraichik I."/>
            <person name="Dimitrov K.M."/>
            <person name="Suarez D.L."/>
            <person name="Swayne D.E."/>
        </authorList>
    </citation>
    <scope>NUCLEOTIDE SEQUENCE [LARGE SCALE GENOMIC DNA]</scope>
    <source>
        <strain evidence="7 8">DSM 12816</strain>
    </source>
</reference>
<dbReference type="AlphaFoldDB" id="A0A1W2CBR3"/>
<keyword evidence="8" id="KW-1185">Reference proteome</keyword>
<feature type="domain" description="3-hydroxyacyl-CoA dehydrogenase C-terminal" evidence="5">
    <location>
        <begin position="207"/>
        <end position="306"/>
    </location>
</feature>
<dbReference type="CDD" id="cd06558">
    <property type="entry name" value="crotonase-like"/>
    <property type="match status" value="1"/>
</dbReference>
<feature type="domain" description="3-hydroxyacyl-CoA dehydrogenase NAD binding" evidence="6">
    <location>
        <begin position="6"/>
        <end position="203"/>
    </location>
</feature>
<accession>A0A1W2CBR3</accession>
<dbReference type="Pfam" id="PF00725">
    <property type="entry name" value="3HCDH"/>
    <property type="match status" value="1"/>
</dbReference>
<dbReference type="Gene3D" id="3.90.226.10">
    <property type="entry name" value="2-enoyl-CoA Hydratase, Chain A, domain 1"/>
    <property type="match status" value="1"/>
</dbReference>
<sequence length="792" mass="86106">MNKIRKVAVLGSGTMGTGIAAHLANAGIASCLLDVVPRELLPAEKDRGLDESSPAFRNRIAENNKAMLLKGKSSGLMDKKDASLITVGNMEDNLDWLGECDWIVEVVTENLAVKKSVLKKIVPFVKPGTIVSSNTSSMSINEIAEDMSPEFRRYWLGTHFFNPVRYMRLLEIIPGRDTLPEVAGAMARFGETVLGKGIVWAKDTPAFVANRLGNYTNHDGLKLAAELGLSMEEVDAVCGSAIGRPATGVFALYDLAGLDIGVASVAGIHRGIQDPEEKKLFAMPGFCYEMMKRGLLGNKTGAGFYKRVGKEKLALDLDTFEYRPLKEVRFDSLDAAKKARTLPEKLTAFFEGDDKAAEFVWKYISRLFLYAAAKIPEVSDNILNLDRGLCWGYNHSKGPFGLWDGLDLEKYINRMEREGGAVPLWVKEMLAAGIRSFYKSEGGRDYYYSIPDKGYLPVPVPEGILSLRNLTESGAVMSGRAGTLWDIGDGVLCLEMKRGAVLTPELLEFIKAAQAELAARWNGMVICSSGANFGSGLDLDALGAKIQQEDWEGIDRFLAQAQAVFRNSKYSAKPVVMAVSGQTKDGACEMAMQSTAVQALAETYMGIAPIAAGLVPSFGGLREIVLKSAARLEGTTASPIDMIGPYFQNMISGAVSGSAKEAKRLGYLRESDGITLNPDLLLSDAKNRVLRLCREGSAAGKSTVPAPGQTALALLKAGVMQMMEAGIASEHDYKVAWKIVDVMAGGQVVRESPITEEYLDSLEREAFLRLCREPKTQERVAQLKKTGKPLRN</sequence>
<name>A0A1W2CBR3_9FIRM</name>
<dbReference type="Pfam" id="PF02737">
    <property type="entry name" value="3HCDH_N"/>
    <property type="match status" value="1"/>
</dbReference>
<dbReference type="STRING" id="1122930.SAMN02745168_2716"/>
<dbReference type="GO" id="GO:0006631">
    <property type="term" value="P:fatty acid metabolic process"/>
    <property type="evidence" value="ECO:0007669"/>
    <property type="project" value="InterPro"/>
</dbReference>